<proteinExistence type="predicted"/>
<gene>
    <name evidence="2" type="ORF">ACFODK_14735</name>
</gene>
<sequence>MARKPTVPIGRRRDARLRLGVPAQLITLAGQYTVSLADLSQSGAHVAARLPFEVSRDAVLSWMGFEAFGRIVWHRGCEAGIEFDDLLPEAVLLQTRQQVDSGKVRSFEQEVYEDARSWYLNYRNA</sequence>
<dbReference type="Gene3D" id="2.40.10.220">
    <property type="entry name" value="predicted glycosyltransferase like domains"/>
    <property type="match status" value="1"/>
</dbReference>
<evidence type="ECO:0000259" key="1">
    <source>
        <dbReference type="Pfam" id="PF07238"/>
    </source>
</evidence>
<evidence type="ECO:0000313" key="2">
    <source>
        <dbReference type="EMBL" id="MFC3102144.1"/>
    </source>
</evidence>
<dbReference type="InterPro" id="IPR009875">
    <property type="entry name" value="PilZ_domain"/>
</dbReference>
<dbReference type="Pfam" id="PF07238">
    <property type="entry name" value="PilZ"/>
    <property type="match status" value="1"/>
</dbReference>
<name>A0ABV7EHD2_9SPHN</name>
<keyword evidence="3" id="KW-1185">Reference proteome</keyword>
<reference evidence="3" key="1">
    <citation type="journal article" date="2019" name="Int. J. Syst. Evol. Microbiol.">
        <title>The Global Catalogue of Microorganisms (GCM) 10K type strain sequencing project: providing services to taxonomists for standard genome sequencing and annotation.</title>
        <authorList>
            <consortium name="The Broad Institute Genomics Platform"/>
            <consortium name="The Broad Institute Genome Sequencing Center for Infectious Disease"/>
            <person name="Wu L."/>
            <person name="Ma J."/>
        </authorList>
    </citation>
    <scope>NUCLEOTIDE SEQUENCE [LARGE SCALE GENOMIC DNA]</scope>
    <source>
        <strain evidence="3">KCTC 52606</strain>
    </source>
</reference>
<comment type="caution">
    <text evidence="2">The sequence shown here is derived from an EMBL/GenBank/DDBJ whole genome shotgun (WGS) entry which is preliminary data.</text>
</comment>
<organism evidence="2 3">
    <name type="scientific">Alteraurantiacibacter lauratis</name>
    <dbReference type="NCBI Taxonomy" id="2054627"/>
    <lineage>
        <taxon>Bacteria</taxon>
        <taxon>Pseudomonadati</taxon>
        <taxon>Pseudomonadota</taxon>
        <taxon>Alphaproteobacteria</taxon>
        <taxon>Sphingomonadales</taxon>
        <taxon>Erythrobacteraceae</taxon>
        <taxon>Alteraurantiacibacter</taxon>
    </lineage>
</organism>
<accession>A0ABV7EHD2</accession>
<dbReference type="EMBL" id="JBHRSU010000037">
    <property type="protein sequence ID" value="MFC3102144.1"/>
    <property type="molecule type" value="Genomic_DNA"/>
</dbReference>
<dbReference type="RefSeq" id="WP_336918238.1">
    <property type="nucleotide sequence ID" value="NZ_JBANRN010000004.1"/>
</dbReference>
<protein>
    <submittedName>
        <fullName evidence="2">PilZ domain-containing protein</fullName>
    </submittedName>
</protein>
<feature type="domain" description="PilZ" evidence="1">
    <location>
        <begin position="11"/>
        <end position="89"/>
    </location>
</feature>
<evidence type="ECO:0000313" key="3">
    <source>
        <dbReference type="Proteomes" id="UP001595378"/>
    </source>
</evidence>
<dbReference type="SUPFAM" id="SSF141371">
    <property type="entry name" value="PilZ domain-like"/>
    <property type="match status" value="1"/>
</dbReference>
<dbReference type="Proteomes" id="UP001595378">
    <property type="component" value="Unassembled WGS sequence"/>
</dbReference>